<dbReference type="SUPFAM" id="SSF51230">
    <property type="entry name" value="Single hybrid motif"/>
    <property type="match status" value="1"/>
</dbReference>
<reference evidence="3" key="2">
    <citation type="journal article" date="2021" name="PeerJ">
        <title>Extensive microbial diversity within the chicken gut microbiome revealed by metagenomics and culture.</title>
        <authorList>
            <person name="Gilroy R."/>
            <person name="Ravi A."/>
            <person name="Getino M."/>
            <person name="Pursley I."/>
            <person name="Horton D.L."/>
            <person name="Alikhan N.F."/>
            <person name="Baker D."/>
            <person name="Gharbi K."/>
            <person name="Hall N."/>
            <person name="Watson M."/>
            <person name="Adriaenssens E.M."/>
            <person name="Foster-Nyarko E."/>
            <person name="Jarju S."/>
            <person name="Secka A."/>
            <person name="Antonio M."/>
            <person name="Oren A."/>
            <person name="Chaudhuri R.R."/>
            <person name="La Ragione R."/>
            <person name="Hildebrand F."/>
            <person name="Pallen M.J."/>
        </authorList>
    </citation>
    <scope>NUCLEOTIDE SEQUENCE</scope>
    <source>
        <strain evidence="3">CHK184-25365</strain>
    </source>
</reference>
<dbReference type="PANTHER" id="PTHR45266:SF3">
    <property type="entry name" value="OXALOACETATE DECARBOXYLASE ALPHA CHAIN"/>
    <property type="match status" value="1"/>
</dbReference>
<dbReference type="PROSITE" id="PS50968">
    <property type="entry name" value="BIOTINYL_LIPOYL"/>
    <property type="match status" value="1"/>
</dbReference>
<dbReference type="EC" id="6.4.1.2" evidence="3"/>
<dbReference type="InterPro" id="IPR050709">
    <property type="entry name" value="Biotin_Carboxyl_Carrier/Decarb"/>
</dbReference>
<sequence length="124" mass="12307">MKNFTVTVNGVPYAVSVEETGAAAPAVAAAPAAAPVAAPAAAPAAPEASAAAGEGDKVTAPMPGTVMDVKVKVGDTVEEAQVLLVLEAMKMENDIVAPHAGKITSVMIKKGDTVDTQDLLVTIA</sequence>
<dbReference type="Proteomes" id="UP000886749">
    <property type="component" value="Unassembled WGS sequence"/>
</dbReference>
<dbReference type="AlphaFoldDB" id="A0A9D1DD02"/>
<accession>A0A9D1DD02</accession>
<evidence type="ECO:0000259" key="2">
    <source>
        <dbReference type="PROSITE" id="PS50968"/>
    </source>
</evidence>
<comment type="caution">
    <text evidence="3">The sequence shown here is derived from an EMBL/GenBank/DDBJ whole genome shotgun (WGS) entry which is preliminary data.</text>
</comment>
<reference evidence="3" key="1">
    <citation type="submission" date="2020-10" db="EMBL/GenBank/DDBJ databases">
        <authorList>
            <person name="Gilroy R."/>
        </authorList>
    </citation>
    <scope>NUCLEOTIDE SEQUENCE</scope>
    <source>
        <strain evidence="3">CHK184-25365</strain>
    </source>
</reference>
<gene>
    <name evidence="3" type="ORF">IAB36_06900</name>
</gene>
<dbReference type="PANTHER" id="PTHR45266">
    <property type="entry name" value="OXALOACETATE DECARBOXYLASE ALPHA CHAIN"/>
    <property type="match status" value="1"/>
</dbReference>
<organism evidence="3 4">
    <name type="scientific">Candidatus Egerieicola pullicola</name>
    <dbReference type="NCBI Taxonomy" id="2840775"/>
    <lineage>
        <taxon>Bacteria</taxon>
        <taxon>Bacillati</taxon>
        <taxon>Bacillota</taxon>
        <taxon>Clostridia</taxon>
        <taxon>Eubacteriales</taxon>
        <taxon>Oscillospiraceae</taxon>
        <taxon>Oscillospiraceae incertae sedis</taxon>
        <taxon>Candidatus Egerieicola</taxon>
    </lineage>
</organism>
<keyword evidence="3" id="KW-0436">Ligase</keyword>
<protein>
    <submittedName>
        <fullName evidence="3">Acetyl-CoA carboxylase biotin carboxyl carrier protein subunit</fullName>
        <ecNumber evidence="3">6.4.1.2</ecNumber>
    </submittedName>
</protein>
<feature type="domain" description="Lipoyl-binding" evidence="2">
    <location>
        <begin position="49"/>
        <end position="124"/>
    </location>
</feature>
<proteinExistence type="predicted"/>
<dbReference type="EMBL" id="DVGY01000155">
    <property type="protein sequence ID" value="HIR41536.1"/>
    <property type="molecule type" value="Genomic_DNA"/>
</dbReference>
<dbReference type="Pfam" id="PF00364">
    <property type="entry name" value="Biotin_lipoyl"/>
    <property type="match status" value="1"/>
</dbReference>
<keyword evidence="1" id="KW-0092">Biotin</keyword>
<dbReference type="CDD" id="cd06850">
    <property type="entry name" value="biotinyl_domain"/>
    <property type="match status" value="1"/>
</dbReference>
<dbReference type="InterPro" id="IPR011053">
    <property type="entry name" value="Single_hybrid_motif"/>
</dbReference>
<dbReference type="InterPro" id="IPR000089">
    <property type="entry name" value="Biotin_lipoyl"/>
</dbReference>
<dbReference type="FunFam" id="2.40.50.100:FF:000003">
    <property type="entry name" value="Acetyl-CoA carboxylase biotin carboxyl carrier protein"/>
    <property type="match status" value="1"/>
</dbReference>
<evidence type="ECO:0000313" key="3">
    <source>
        <dbReference type="EMBL" id="HIR41536.1"/>
    </source>
</evidence>
<dbReference type="GO" id="GO:0003989">
    <property type="term" value="F:acetyl-CoA carboxylase activity"/>
    <property type="evidence" value="ECO:0007669"/>
    <property type="project" value="UniProtKB-EC"/>
</dbReference>
<name>A0A9D1DD02_9FIRM</name>
<evidence type="ECO:0000256" key="1">
    <source>
        <dbReference type="ARBA" id="ARBA00023267"/>
    </source>
</evidence>
<evidence type="ECO:0000313" key="4">
    <source>
        <dbReference type="Proteomes" id="UP000886749"/>
    </source>
</evidence>
<dbReference type="Gene3D" id="2.40.50.100">
    <property type="match status" value="1"/>
</dbReference>